<comment type="cofactor">
    <cofactor evidence="12">
        <name>K(+)</name>
        <dbReference type="ChEBI" id="CHEBI:29103"/>
    </cofactor>
</comment>
<sequence length="665" mass="72077">MEGYGYEHFGVDGERDSHQMDYRRIVGDTELPRPSSNPSPQDAEHLFRLSPHGHGHGHGHETAAQRYSATRIQAGFGPESMADYLISGGTGYVPEDGLSAQQLFSVGDGLTYKSAQQQSVVADGQTAEELCSKGDGLTYNDFLILPGFIDFASDDVDLTSALTRKITLKTPLISSPMDTVTESSMAIAMALMGGIGLIHHNCTPEFQANEVRKVKRFEQGFITDPLVMSPRHTVGDVFEAKTRHGFSGIPVTETGKMGSKLVGIITSRDIDFLSEKDHSRPLEEAMTKREELVVAPAGVTLKEANDILQRSKKGKLPIVNDSDELVSIIARTDLKKNRDYPLASKDSRKQLLCGAAIGTRDDDKYRLDLLMQAGVDVVVLDSSQGNSVYQVNMINYIKQKYSELQVVGGNVVTAAQAKNLIDAGVDALRVGMGCGSICITQEVMACGRPQGTSVYKVAEYARRFGVPVIADGGIQTVGHVVKALSLGASTVMMGSLLAATTEAPGEYFFSDGVRLKKYRGMGSLDAMEKSTSSQKRYFSEGDKVKVAQGVSGSVQDKGSIHKFIPYLIAGIQHGCQDIGAKSLSVLRSMMYSGELKFEKRTTSAQVEGGVHGLHSHQSSFSVFHHRCSVVPFTRNDFTDGGARKKRTRAAPDAPTPVVTKRNRHI</sequence>
<feature type="region of interest" description="Disordered" evidence="15">
    <location>
        <begin position="639"/>
        <end position="665"/>
    </location>
</feature>
<organism evidence="17 18">
    <name type="scientific">Oncorhynchus mykiss</name>
    <name type="common">Rainbow trout</name>
    <name type="synonym">Salmo gairdneri</name>
    <dbReference type="NCBI Taxonomy" id="8022"/>
    <lineage>
        <taxon>Eukaryota</taxon>
        <taxon>Metazoa</taxon>
        <taxon>Chordata</taxon>
        <taxon>Craniata</taxon>
        <taxon>Vertebrata</taxon>
        <taxon>Euteleostomi</taxon>
        <taxon>Actinopterygii</taxon>
        <taxon>Neopterygii</taxon>
        <taxon>Teleostei</taxon>
        <taxon>Protacanthopterygii</taxon>
        <taxon>Salmoniformes</taxon>
        <taxon>Salmonidae</taxon>
        <taxon>Salmoninae</taxon>
        <taxon>Oncorhynchus</taxon>
    </lineage>
</organism>
<feature type="binding site" evidence="12">
    <location>
        <begin position="471"/>
        <end position="473"/>
    </location>
    <ligand>
        <name>IMP</name>
        <dbReference type="ChEBI" id="CHEBI:58053"/>
    </ligand>
</feature>
<feature type="binding site" evidence="12">
    <location>
        <position position="548"/>
    </location>
    <ligand>
        <name>IMP</name>
        <dbReference type="ChEBI" id="CHEBI:58053"/>
    </ligand>
</feature>
<dbReference type="FunFam" id="3.20.20.70:FF:000007">
    <property type="entry name" value="Chromosome 19 SCAF14664, whole genome shotgun sequence"/>
    <property type="match status" value="1"/>
</dbReference>
<keyword evidence="6 12" id="KW-0630">Potassium</keyword>
<evidence type="ECO:0000256" key="2">
    <source>
        <dbReference type="ARBA" id="ARBA00022723"/>
    </source>
</evidence>
<feature type="domain" description="CBS" evidence="16">
    <location>
        <begin position="286"/>
        <end position="344"/>
    </location>
</feature>
<keyword evidence="8 12" id="KW-0520">NAD</keyword>
<evidence type="ECO:0000256" key="12">
    <source>
        <dbReference type="HAMAP-Rule" id="MF_03156"/>
    </source>
</evidence>
<keyword evidence="9 13" id="KW-0129">CBS domain</keyword>
<evidence type="ECO:0000256" key="7">
    <source>
        <dbReference type="ARBA" id="ARBA00023002"/>
    </source>
</evidence>
<reference evidence="17" key="2">
    <citation type="submission" date="2025-08" db="UniProtKB">
        <authorList>
            <consortium name="Ensembl"/>
        </authorList>
    </citation>
    <scope>IDENTIFICATION</scope>
</reference>
<dbReference type="InterPro" id="IPR005990">
    <property type="entry name" value="IMP_DH"/>
</dbReference>
<feature type="active site" description="Thioimidate intermediate" evidence="12">
    <location>
        <position position="438"/>
    </location>
</feature>
<dbReference type="PANTHER" id="PTHR11911:SF129">
    <property type="entry name" value="INOSINE-5'-MONOPHOSPHATE DEHYDROGENASE 1B"/>
    <property type="match status" value="1"/>
</dbReference>
<feature type="binding site" evidence="12">
    <location>
        <begin position="518"/>
        <end position="522"/>
    </location>
    <ligand>
        <name>IMP</name>
        <dbReference type="ChEBI" id="CHEBI:58053"/>
    </ligand>
</feature>
<accession>A0A8C7R483</accession>
<proteinExistence type="inferred from homology"/>
<dbReference type="GO" id="GO:0005737">
    <property type="term" value="C:cytoplasm"/>
    <property type="evidence" value="ECO:0007669"/>
    <property type="project" value="UniProtKB-SubCell"/>
</dbReference>
<name>A0A8C7R483_ONCMY</name>
<comment type="activity regulation">
    <text evidence="12">Mycophenolic acid (MPA) is a non-competitive inhibitor that prevents formation of the closed enzyme conformation by binding to the same site as the amobile flap. In contrast, mizoribine monophosphate (MZP) is a competitive inhibitor that induces the closed conformation. MPA is a potent inhibitor of mammalian IMPDHs but a poor inhibitor of the bacterial enzymes. MZP is a more potent inhibitor of bacterial IMPDH.</text>
</comment>
<dbReference type="GO" id="GO:0000166">
    <property type="term" value="F:nucleotide binding"/>
    <property type="evidence" value="ECO:0007669"/>
    <property type="project" value="UniProtKB-UniRule"/>
</dbReference>
<keyword evidence="4 12" id="KW-0332">GMP biosynthesis</keyword>
<reference evidence="17" key="1">
    <citation type="submission" date="2020-07" db="EMBL/GenBank/DDBJ databases">
        <title>A long reads based de novo assembly of the rainbow trout Arlee double haploid line genome.</title>
        <authorList>
            <person name="Gao G."/>
            <person name="Palti Y."/>
        </authorList>
    </citation>
    <scope>NUCLEOTIDE SEQUENCE [LARGE SCALE GENOMIC DNA]</scope>
</reference>
<dbReference type="InterPro" id="IPR000644">
    <property type="entry name" value="CBS_dom"/>
</dbReference>
<feature type="binding site" description="in other chain" evidence="12">
    <location>
        <position position="438"/>
    </location>
    <ligand>
        <name>K(+)</name>
        <dbReference type="ChEBI" id="CHEBI:29103"/>
        <note>ligand shared between two tetrameric partners</note>
    </ligand>
</feature>
<protein>
    <recommendedName>
        <fullName evidence="12 14">Inosine-5'-monophosphate dehydrogenase</fullName>
        <shortName evidence="12">IMP dehydrogenase</shortName>
        <shortName evidence="12">IMPD</shortName>
        <shortName evidence="12">IMPDH</shortName>
        <ecNumber evidence="12 14">1.1.1.205</ecNumber>
    </recommendedName>
</protein>
<comment type="pathway">
    <text evidence="10 12 14">Purine metabolism; XMP biosynthesis via de novo pathway; XMP from IMP: step 1/1.</text>
</comment>
<dbReference type="Pfam" id="PF00571">
    <property type="entry name" value="CBS"/>
    <property type="match status" value="2"/>
</dbReference>
<dbReference type="PROSITE" id="PS00487">
    <property type="entry name" value="IMP_DH_GMP_RED"/>
    <property type="match status" value="1"/>
</dbReference>
<keyword evidence="5 12" id="KW-0658">Purine biosynthesis</keyword>
<dbReference type="PANTHER" id="PTHR11911">
    <property type="entry name" value="INOSINE-5-MONOPHOSPHATE DEHYDROGENASE RELATED"/>
    <property type="match status" value="1"/>
</dbReference>
<dbReference type="GeneTree" id="ENSGT00940000154156"/>
<feature type="region of interest" description="Disordered" evidence="15">
    <location>
        <begin position="28"/>
        <end position="63"/>
    </location>
</feature>
<feature type="active site" description="Proton acceptor" evidence="12">
    <location>
        <position position="536"/>
    </location>
</feature>
<feature type="binding site" evidence="12">
    <location>
        <begin position="381"/>
        <end position="383"/>
    </location>
    <ligand>
        <name>NAD(+)</name>
        <dbReference type="ChEBI" id="CHEBI:57540"/>
    </ligand>
</feature>
<evidence type="ECO:0000256" key="14">
    <source>
        <dbReference type="RuleBase" id="RU003928"/>
    </source>
</evidence>
<evidence type="ECO:0000256" key="9">
    <source>
        <dbReference type="ARBA" id="ARBA00023122"/>
    </source>
</evidence>
<keyword evidence="3" id="KW-0677">Repeat</keyword>
<dbReference type="SMART" id="SM00116">
    <property type="entry name" value="CBS"/>
    <property type="match status" value="2"/>
</dbReference>
<dbReference type="HAMAP" id="MF_01964">
    <property type="entry name" value="IMPDH"/>
    <property type="match status" value="1"/>
</dbReference>
<feature type="binding site" evidence="12">
    <location>
        <begin position="431"/>
        <end position="433"/>
    </location>
    <ligand>
        <name>NAD(+)</name>
        <dbReference type="ChEBI" id="CHEBI:57540"/>
    </ligand>
</feature>
<comment type="subunit">
    <text evidence="12">Homotetramer.</text>
</comment>
<dbReference type="UniPathway" id="UPA00601">
    <property type="reaction ID" value="UER00295"/>
</dbReference>
<gene>
    <name evidence="12" type="primary">IMPDH</name>
</gene>
<feature type="binding site" description="in other chain" evidence="12">
    <location>
        <position position="433"/>
    </location>
    <ligand>
        <name>K(+)</name>
        <dbReference type="ChEBI" id="CHEBI:29103"/>
        <note>ligand shared between two tetrameric partners</note>
    </ligand>
</feature>
<comment type="subcellular location">
    <subcellularLocation>
        <location evidence="12">Cytoplasm</location>
    </subcellularLocation>
    <subcellularLocation>
        <location evidence="12">Nucleus</location>
    </subcellularLocation>
</comment>
<dbReference type="GO" id="GO:0006177">
    <property type="term" value="P:GMP biosynthetic process"/>
    <property type="evidence" value="ECO:0007669"/>
    <property type="project" value="UniProtKB-UniRule"/>
</dbReference>
<dbReference type="GO" id="GO:0006183">
    <property type="term" value="P:GTP biosynthetic process"/>
    <property type="evidence" value="ECO:0007669"/>
    <property type="project" value="TreeGrafter"/>
</dbReference>
<dbReference type="CDD" id="cd00381">
    <property type="entry name" value="IMPDH"/>
    <property type="match status" value="1"/>
</dbReference>
<keyword evidence="18" id="KW-1185">Reference proteome</keyword>
<evidence type="ECO:0000256" key="3">
    <source>
        <dbReference type="ARBA" id="ARBA00022737"/>
    </source>
</evidence>
<reference evidence="17" key="3">
    <citation type="submission" date="2025-09" db="UniProtKB">
        <authorList>
            <consortium name="Ensembl"/>
        </authorList>
    </citation>
    <scope>IDENTIFICATION</scope>
</reference>
<feature type="domain" description="CBS" evidence="16">
    <location>
        <begin position="221"/>
        <end position="282"/>
    </location>
</feature>
<dbReference type="SMART" id="SM01240">
    <property type="entry name" value="IMPDH"/>
    <property type="match status" value="1"/>
</dbReference>
<dbReference type="Gene3D" id="3.20.20.70">
    <property type="entry name" value="Aldolase class I"/>
    <property type="match status" value="1"/>
</dbReference>
<dbReference type="GO" id="GO:0005634">
    <property type="term" value="C:nucleus"/>
    <property type="evidence" value="ECO:0007669"/>
    <property type="project" value="UniProtKB-SubCell"/>
</dbReference>
<feature type="binding site" description="in other chain" evidence="12">
    <location>
        <position position="435"/>
    </location>
    <ligand>
        <name>K(+)</name>
        <dbReference type="ChEBI" id="CHEBI:29103"/>
        <note>ligand shared between two tetrameric partners</note>
    </ligand>
</feature>
<dbReference type="InterPro" id="IPR001093">
    <property type="entry name" value="IMP_DH_GMPRt"/>
</dbReference>
<dbReference type="AlphaFoldDB" id="A0A8C7R483"/>
<dbReference type="EC" id="1.1.1.205" evidence="12 14"/>
<feature type="binding site" evidence="12">
    <location>
        <position position="603"/>
    </location>
    <ligand>
        <name>K(+)</name>
        <dbReference type="ChEBI" id="CHEBI:29103"/>
        <note>ligand shared between two tetrameric partners</note>
    </ligand>
</feature>
<evidence type="ECO:0000256" key="11">
    <source>
        <dbReference type="ARBA" id="ARBA00048028"/>
    </source>
</evidence>
<evidence type="ECO:0000256" key="15">
    <source>
        <dbReference type="SAM" id="MobiDB-lite"/>
    </source>
</evidence>
<evidence type="ECO:0000313" key="18">
    <source>
        <dbReference type="Proteomes" id="UP000694395"/>
    </source>
</evidence>
<comment type="catalytic activity">
    <reaction evidence="11 12 14">
        <text>IMP + NAD(+) + H2O = XMP + NADH + H(+)</text>
        <dbReference type="Rhea" id="RHEA:11708"/>
        <dbReference type="ChEBI" id="CHEBI:15377"/>
        <dbReference type="ChEBI" id="CHEBI:15378"/>
        <dbReference type="ChEBI" id="CHEBI:57464"/>
        <dbReference type="ChEBI" id="CHEBI:57540"/>
        <dbReference type="ChEBI" id="CHEBI:57945"/>
        <dbReference type="ChEBI" id="CHEBI:58053"/>
        <dbReference type="EC" id="1.1.1.205"/>
    </reaction>
</comment>
<keyword evidence="2 12" id="KW-0479">Metal-binding</keyword>
<evidence type="ECO:0000256" key="4">
    <source>
        <dbReference type="ARBA" id="ARBA00022749"/>
    </source>
</evidence>
<dbReference type="NCBIfam" id="TIGR01302">
    <property type="entry name" value="IMP_dehydrog"/>
    <property type="match status" value="1"/>
</dbReference>
<dbReference type="SUPFAM" id="SSF51412">
    <property type="entry name" value="Inosine monophosphate dehydrogenase (IMPDH)"/>
    <property type="match status" value="2"/>
</dbReference>
<keyword evidence="1 12" id="KW-0963">Cytoplasm</keyword>
<feature type="binding site" evidence="12">
    <location>
        <begin position="494"/>
        <end position="495"/>
    </location>
    <ligand>
        <name>IMP</name>
        <dbReference type="ChEBI" id="CHEBI:58053"/>
    </ligand>
</feature>
<evidence type="ECO:0000256" key="10">
    <source>
        <dbReference type="ARBA" id="ARBA00024330"/>
    </source>
</evidence>
<dbReference type="CDD" id="cd04601">
    <property type="entry name" value="CBS_pair_IMPDH"/>
    <property type="match status" value="1"/>
</dbReference>
<keyword evidence="12" id="KW-0539">Nucleus</keyword>
<evidence type="ECO:0000256" key="6">
    <source>
        <dbReference type="ARBA" id="ARBA00022958"/>
    </source>
</evidence>
<comment type="similarity">
    <text evidence="12">Belongs to the IMPDH/GMPR family.</text>
</comment>
<dbReference type="PROSITE" id="PS51371">
    <property type="entry name" value="CBS"/>
    <property type="match status" value="2"/>
</dbReference>
<dbReference type="Pfam" id="PF00478">
    <property type="entry name" value="IMPDH"/>
    <property type="match status" value="1"/>
</dbReference>
<dbReference type="GO" id="GO:0003938">
    <property type="term" value="F:IMP dehydrogenase activity"/>
    <property type="evidence" value="ECO:0007669"/>
    <property type="project" value="UniProtKB-UniRule"/>
</dbReference>
<evidence type="ECO:0000256" key="13">
    <source>
        <dbReference type="PROSITE-ProRule" id="PRU00703"/>
    </source>
</evidence>
<feature type="binding site" evidence="12">
    <location>
        <position position="436"/>
    </location>
    <ligand>
        <name>IMP</name>
        <dbReference type="ChEBI" id="CHEBI:58053"/>
    </ligand>
</feature>
<keyword evidence="7 12" id="KW-0560">Oxidoreductase</keyword>
<dbReference type="InterPro" id="IPR013785">
    <property type="entry name" value="Aldolase_TIM"/>
</dbReference>
<dbReference type="GO" id="GO:0046872">
    <property type="term" value="F:metal ion binding"/>
    <property type="evidence" value="ECO:0007669"/>
    <property type="project" value="UniProtKB-UniRule"/>
</dbReference>
<comment type="function">
    <text evidence="12">Catalyzes the conversion of inosine 5'-phosphate (IMP) to xanthosine 5'-phosphate (XMP), the first committed and rate-limiting step in the de novo synthesis of guanine nucleotides, and therefore plays an important role in the regulation of cell growth.</text>
</comment>
<dbReference type="Proteomes" id="UP000694395">
    <property type="component" value="Chromosome 21"/>
</dbReference>
<evidence type="ECO:0000313" key="17">
    <source>
        <dbReference type="Ensembl" id="ENSOMYP00000045142.2"/>
    </source>
</evidence>
<comment type="caution">
    <text evidence="12">Lacks conserved residue(s) required for the propagation of feature annotation.</text>
</comment>
<evidence type="ECO:0000259" key="16">
    <source>
        <dbReference type="PROSITE" id="PS51371"/>
    </source>
</evidence>
<evidence type="ECO:0000256" key="1">
    <source>
        <dbReference type="ARBA" id="ARBA00022490"/>
    </source>
</evidence>
<dbReference type="Ensembl" id="ENSOMYT00000049151.2">
    <property type="protein sequence ID" value="ENSOMYP00000045142.2"/>
    <property type="gene ID" value="ENSOMYG00000020540.2"/>
</dbReference>
<evidence type="ECO:0000256" key="5">
    <source>
        <dbReference type="ARBA" id="ARBA00022755"/>
    </source>
</evidence>
<evidence type="ECO:0000256" key="8">
    <source>
        <dbReference type="ARBA" id="ARBA00023027"/>
    </source>
</evidence>
<dbReference type="InterPro" id="IPR015875">
    <property type="entry name" value="IMP_DH/GMP_Rdtase_CS"/>
</dbReference>